<sequence length="78" mass="8661">MNRSFVFNRRATTGAPQPHLPSAAVVEPAATSSSQQQQCSFQQLDFQSHHQQPTTAAPLNRLPLRPAYILFSASCHRE</sequence>
<evidence type="ECO:0000313" key="2">
    <source>
        <dbReference type="Proteomes" id="UP000309997"/>
    </source>
</evidence>
<accession>A0ACC4D1F6</accession>
<name>A0ACC4D1F6_POPAL</name>
<protein>
    <submittedName>
        <fullName evidence="1">Uncharacterized protein</fullName>
    </submittedName>
</protein>
<dbReference type="EMBL" id="RCHU02000001">
    <property type="protein sequence ID" value="KAL3610975.1"/>
    <property type="molecule type" value="Genomic_DNA"/>
</dbReference>
<reference evidence="1 2" key="1">
    <citation type="journal article" date="2024" name="Plant Biotechnol. J.">
        <title>Genome and CRISPR/Cas9 system of a widespread forest tree (Populus alba) in the world.</title>
        <authorList>
            <person name="Liu Y.J."/>
            <person name="Jiang P.F."/>
            <person name="Han X.M."/>
            <person name="Li X.Y."/>
            <person name="Wang H.M."/>
            <person name="Wang Y.J."/>
            <person name="Wang X.X."/>
            <person name="Zeng Q.Y."/>
        </authorList>
    </citation>
    <scope>NUCLEOTIDE SEQUENCE [LARGE SCALE GENOMIC DNA]</scope>
    <source>
        <strain evidence="2">cv. PAL-ZL1</strain>
    </source>
</reference>
<keyword evidence="2" id="KW-1185">Reference proteome</keyword>
<comment type="caution">
    <text evidence="1">The sequence shown here is derived from an EMBL/GenBank/DDBJ whole genome shotgun (WGS) entry which is preliminary data.</text>
</comment>
<organism evidence="1 2">
    <name type="scientific">Populus alba</name>
    <name type="common">White poplar</name>
    <dbReference type="NCBI Taxonomy" id="43335"/>
    <lineage>
        <taxon>Eukaryota</taxon>
        <taxon>Viridiplantae</taxon>
        <taxon>Streptophyta</taxon>
        <taxon>Embryophyta</taxon>
        <taxon>Tracheophyta</taxon>
        <taxon>Spermatophyta</taxon>
        <taxon>Magnoliopsida</taxon>
        <taxon>eudicotyledons</taxon>
        <taxon>Gunneridae</taxon>
        <taxon>Pentapetalae</taxon>
        <taxon>rosids</taxon>
        <taxon>fabids</taxon>
        <taxon>Malpighiales</taxon>
        <taxon>Salicaceae</taxon>
        <taxon>Saliceae</taxon>
        <taxon>Populus</taxon>
    </lineage>
</organism>
<proteinExistence type="predicted"/>
<dbReference type="Proteomes" id="UP000309997">
    <property type="component" value="Unassembled WGS sequence"/>
</dbReference>
<gene>
    <name evidence="1" type="ORF">D5086_001995</name>
</gene>
<evidence type="ECO:0000313" key="1">
    <source>
        <dbReference type="EMBL" id="KAL3610975.1"/>
    </source>
</evidence>